<feature type="compositionally biased region" description="Basic residues" evidence="1">
    <location>
        <begin position="716"/>
        <end position="753"/>
    </location>
</feature>
<organism evidence="2 3">
    <name type="scientific">Sipha flava</name>
    <name type="common">yellow sugarcane aphid</name>
    <dbReference type="NCBI Taxonomy" id="143950"/>
    <lineage>
        <taxon>Eukaryota</taxon>
        <taxon>Metazoa</taxon>
        <taxon>Ecdysozoa</taxon>
        <taxon>Arthropoda</taxon>
        <taxon>Hexapoda</taxon>
        <taxon>Insecta</taxon>
        <taxon>Pterygota</taxon>
        <taxon>Neoptera</taxon>
        <taxon>Paraneoptera</taxon>
        <taxon>Hemiptera</taxon>
        <taxon>Sternorrhyncha</taxon>
        <taxon>Aphidomorpha</taxon>
        <taxon>Aphidoidea</taxon>
        <taxon>Aphididae</taxon>
        <taxon>Sipha</taxon>
    </lineage>
</organism>
<evidence type="ECO:0000313" key="3">
    <source>
        <dbReference type="RefSeq" id="XP_025423115.1"/>
    </source>
</evidence>
<protein>
    <submittedName>
        <fullName evidence="3">Myb-like protein U</fullName>
    </submittedName>
</protein>
<evidence type="ECO:0000256" key="1">
    <source>
        <dbReference type="SAM" id="MobiDB-lite"/>
    </source>
</evidence>
<feature type="compositionally biased region" description="Polar residues" evidence="1">
    <location>
        <begin position="1986"/>
        <end position="1995"/>
    </location>
</feature>
<name>A0A8B8GJK2_9HEMI</name>
<feature type="compositionally biased region" description="Polar residues" evidence="1">
    <location>
        <begin position="2745"/>
        <end position="2755"/>
    </location>
</feature>
<feature type="compositionally biased region" description="Basic and acidic residues" evidence="1">
    <location>
        <begin position="2731"/>
        <end position="2742"/>
    </location>
</feature>
<feature type="compositionally biased region" description="Polar residues" evidence="1">
    <location>
        <begin position="2674"/>
        <end position="2701"/>
    </location>
</feature>
<gene>
    <name evidence="3" type="primary">LOC112692600</name>
</gene>
<feature type="region of interest" description="Disordered" evidence="1">
    <location>
        <begin position="705"/>
        <end position="772"/>
    </location>
</feature>
<feature type="compositionally biased region" description="Low complexity" evidence="1">
    <location>
        <begin position="1975"/>
        <end position="1985"/>
    </location>
</feature>
<dbReference type="GeneID" id="112692600"/>
<feature type="compositionally biased region" description="Basic residues" evidence="1">
    <location>
        <begin position="2803"/>
        <end position="2812"/>
    </location>
</feature>
<feature type="compositionally biased region" description="Polar residues" evidence="1">
    <location>
        <begin position="829"/>
        <end position="838"/>
    </location>
</feature>
<feature type="compositionally biased region" description="Polar residues" evidence="1">
    <location>
        <begin position="2781"/>
        <end position="2802"/>
    </location>
</feature>
<proteinExistence type="predicted"/>
<feature type="compositionally biased region" description="Polar residues" evidence="1">
    <location>
        <begin position="1372"/>
        <end position="1385"/>
    </location>
</feature>
<sequence>MSPMSNDKSQPPSTSLESSDDEFHPPCTTLESSDDEVITLCESDGSDQIEPTAWVPESKEVLGSDYYNPACKCGGGAYLGHIHTIAMYENHKSIDCIIYPRKTPMPYLAPFYFRGLKKFENVTRDLCTTFETKVLNLIKTWENCSSILSDDPCAGTHVFLHYAIGESAILVLHPDWENIPKKHKIELSSIFKRMLASLHLMKVHLESIKSCHFMLSIIQNPWDHHYLPKLLYGDPCEEEVANFIQFEKSNIFALRLKILCEEKCDAQALRLSCMAMRLINFELKSRYHIEEEDFLFIRDIYYACLERANRKKELVDHLLRFTPKDDGQLLIKRYCDKIQSFSNQKKESRPRIWKDMVEVCEMAACILVSTSLKKPRYIKEFCWITKQWSVLMKTLMESDLKSDMYSRIKNMIQRFVKIASTTDHLYWLIDIIYNEFGSKLSRTLYLEMYILAINKNINEKERCKQLNDSDGSLKSIQKLVQGYLKLANLLEDLVIVCRECILSAYTLLPSSDLLTRIENLASKSGKVSEVPMDFDSEVFYDDKPRVKPIKYRKTLNSNKDGIKIEEPVPETNTHYKPEIIEKFMADYVEYDSYTKIISELDKLPEPLSPIMKDDLISVIKVPRYGNFNWNLDWSKMKFECLNYLESLDLIIKRNTFKHSDLKFIKMDVEKYNELTGVNYKKISHSKSYSSSDNYLSDEDSLPSAVSSGDMLSHSGKYVKHRSRKGKARSRKRKGTSRKRSARAKSSKARPPKKPKVEQPETPKTDGIQTRQSFKYQNSFEENDDSTVSSFLNDETQSKNTNLSNENGDNSIDSISNENVEVFKSESDKIPNTNRNSNPIDRVKREKRTVNKNQHKDFDYSWNPRKRPSKKDEKLESSNKNSMEKIHDFDLPSPNNEHLTMLSERIPQLSSLDFIRPVNTDHIVNVVQIQATSKTLTNVSQTQTDHVSNHSNNENEKKSNDNQNNAQSLDDFVSMYQSNSLNNINSNQNSGTPHHGECSFTGSVSVSNQRITTDSNTCVHSTGQLETNKPIGTHDVLLNQNQINLDHRRWNDIQLQTSGERLQSTTENVHSSSNVIVRSSDVNNTSHVTTNTGQNTNAMKKTSAYNIKNRERFDLSLPTSISSVSTNCNRSTNIPSAINSNKVTFDSKLQQNSLVQTSVGLQVNFNNQHSDGLHNKISPNNQPSQICTNITDNPTSNNLSILNDQIMNSINSRISTSSIVNASFFKENNLFDHLKSNNSIANPVSSTQTQTCIDLQPSNEVLNPNSSVISLMIASTQSQVIKTNVHNSSYTSSQNLRIQNPDLNHISKSNRSDEQKKIDNLKLISQTFTATSQAIKFVTSSSESQRLIHTIDKNSTPNVSIFQNTAECVSSISQENDLSSKSSNKGRGNMRSYESKTRALKQANMSDMFVFEKGTLYAVQDEVINQIEPSKSLISPINNTMPNVKIQNKQVKESLEKPKPLPNASPNVTVTGSMLPRFQQVFGKTKFQSSSVINDTSSFCSSNVVNIPSSNPGPVINRTNLSTSRVYSSSKGVQTNHDGDPICSNSMNCLSPKLIESKLQHSLNVTKSNNIMTLGNNKNNVTMKSKTVSSVKNIPQVSVSSSHHLLSSNIDNNIVKKEVIGLPIPKVLSAFTSNCNNSAIASSSSNLVYSIPIQADSKGNSSIEKSLHSVTQIQRQLKVTPSIIQTVLRKHPTWQQNCFRQGKQSTEVQTTSTVEKLISTNIVKTTIDSLNNKISISASKSNVSESNVSSSMMEQVREFESVLEEVRKTSLMNELSTASILPQINHEIIQIHSPTGNVDLLNTDSNQTLFPLNKKSNISNERDRCSFSFINQTLPNVSDLATEEKEPVSVPSTIISVRSVTPIPMVTSPSNNSMPIIPVDGSKQIANKVKPIIKTPVSSPSTSTVKVPVLQKPLPKLQEDEQTTQRIYAILDKYAEQLRNSPELKNKPAPRRRTNPPTNPSLNAKRKKSNHLNLKTCSQQTSCSSSGMEMSPTSDMQAIDSEDSSNAVSHFSHIINSPSRISDEQTTTVISETPLIENALINVNDVIKKINVDAEIKSKVSQSTQIVVSGTSGPFLSIPEGSAGNVRLLVAAGSNQKMYRLHCPVTGPGPVLFHQITTKDSCSNDVKISSNILGQSINESNILSALSTDDLQVTNTSLGNEIVLNASHNSTVFEHKLNKSDIIVESLEKAKVLDNNEKQLPFPVMKKNQASQSTFSVIHTLPCKPKLEPSDNSELLSVTQNNILENIQKNYCDNKPSNSSIKQEITDDSSNDKVVCTQEKSTITIKEEPSFVPPGSSESTNIPSFHSHEIEKETNKGTSNMIEKDCQQNITKTDENKMEITNTNQIPIERLSENDRNKMKSDDNSTMKQKVSSTITTEGASSTLNISSSMNKEESKPNIALSDIAAASAAEIISTANQTSNAYKHKEELSPKQPVKIECESENENENTLSNTVYNMLDDQSTTNINTKIGSLTHRLKNDLSSKNWNNCLSKIMPPGTQKILEGENLKQLQESFQQTKIKTFKDLKIFVFEQCKKFDHNVETPKEYDLYDDIDGLGVDKPSTNELFPEVAILNDLDKSVSPTLGLLQASTSKSNDSNVFHSKRKSVLSHTTTSTVSTSGVELTSSPSKKNKTKVSFLKQALYNEMNQDSNDCETKPFINGTKPILDSIEHIDSCPESPSNTAAADSETCMSEDSTSTISSGTPHYNFRKSKRKNIEEDGFIESQVIKRMYRGRTSEDNEEKSELPKLNNTKLQTAEQKLSAEKRENNRRLSNRLKKNNVKNNQHLSNKSPQMGSPPNKMTTTRLSLRRISKKST</sequence>
<feature type="region of interest" description="Disordered" evidence="1">
    <location>
        <begin position="2729"/>
        <end position="2812"/>
    </location>
</feature>
<feature type="compositionally biased region" description="Polar residues" evidence="1">
    <location>
        <begin position="1"/>
        <end position="17"/>
    </location>
</feature>
<feature type="region of interest" description="Disordered" evidence="1">
    <location>
        <begin position="2672"/>
        <end position="2708"/>
    </location>
</feature>
<keyword evidence="2" id="KW-1185">Reference proteome</keyword>
<accession>A0A8B8GJK2</accession>
<feature type="compositionally biased region" description="Basic and acidic residues" evidence="1">
    <location>
        <begin position="869"/>
        <end position="889"/>
    </location>
</feature>
<feature type="compositionally biased region" description="Basic and acidic residues" evidence="1">
    <location>
        <begin position="754"/>
        <end position="763"/>
    </location>
</feature>
<feature type="region of interest" description="Disordered" evidence="1">
    <location>
        <begin position="1372"/>
        <end position="1394"/>
    </location>
</feature>
<feature type="region of interest" description="Disordered" evidence="1">
    <location>
        <begin position="2355"/>
        <end position="2378"/>
    </location>
</feature>
<feature type="region of interest" description="Disordered" evidence="1">
    <location>
        <begin position="1937"/>
        <end position="2006"/>
    </location>
</feature>
<dbReference type="RefSeq" id="XP_025423115.1">
    <property type="nucleotide sequence ID" value="XM_025567330.1"/>
</dbReference>
<dbReference type="OrthoDB" id="6427254at2759"/>
<reference evidence="3" key="1">
    <citation type="submission" date="2025-08" db="UniProtKB">
        <authorList>
            <consortium name="RefSeq"/>
        </authorList>
    </citation>
    <scope>IDENTIFICATION</scope>
    <source>
        <tissue evidence="3">Whole body</tissue>
    </source>
</reference>
<dbReference type="Proteomes" id="UP000694846">
    <property type="component" value="Unplaced"/>
</dbReference>
<feature type="region of interest" description="Disordered" evidence="1">
    <location>
        <begin position="823"/>
        <end position="892"/>
    </location>
</feature>
<feature type="compositionally biased region" description="Polar residues" evidence="1">
    <location>
        <begin position="2365"/>
        <end position="2378"/>
    </location>
</feature>
<feature type="region of interest" description="Disordered" evidence="1">
    <location>
        <begin position="1"/>
        <end position="33"/>
    </location>
</feature>
<evidence type="ECO:0000313" key="2">
    <source>
        <dbReference type="Proteomes" id="UP000694846"/>
    </source>
</evidence>
<feature type="region of interest" description="Disordered" evidence="1">
    <location>
        <begin position="934"/>
        <end position="965"/>
    </location>
</feature>
<feature type="compositionally biased region" description="Polar residues" evidence="1">
    <location>
        <begin position="934"/>
        <end position="943"/>
    </location>
</feature>
<feature type="compositionally biased region" description="Basic and acidic residues" evidence="1">
    <location>
        <begin position="2757"/>
        <end position="2766"/>
    </location>
</feature>
<feature type="compositionally biased region" description="Basic and acidic residues" evidence="1">
    <location>
        <begin position="2355"/>
        <end position="2364"/>
    </location>
</feature>